<name>A0A920CSI4_9BACL</name>
<dbReference type="GO" id="GO:0046872">
    <property type="term" value="F:metal ion binding"/>
    <property type="evidence" value="ECO:0007669"/>
    <property type="project" value="UniProtKB-KW"/>
</dbReference>
<evidence type="ECO:0000313" key="7">
    <source>
        <dbReference type="Proteomes" id="UP000682811"/>
    </source>
</evidence>
<comment type="cofactor">
    <cofactor evidence="1">
        <name>Mg(2+)</name>
        <dbReference type="ChEBI" id="CHEBI:18420"/>
    </cofactor>
</comment>
<keyword evidence="3" id="KW-0378">Hydrolase</keyword>
<keyword evidence="5" id="KW-0119">Carbohydrate metabolism</keyword>
<dbReference type="SUPFAM" id="SSF88713">
    <property type="entry name" value="Glycoside hydrolase/deacetylase"/>
    <property type="match status" value="1"/>
</dbReference>
<gene>
    <name evidence="6" type="ORF">J34TS1_40800</name>
</gene>
<evidence type="ECO:0000256" key="4">
    <source>
        <dbReference type="ARBA" id="ARBA00022842"/>
    </source>
</evidence>
<dbReference type="RefSeq" id="WP_212979841.1">
    <property type="nucleotide sequence ID" value="NZ_AP025343.1"/>
</dbReference>
<dbReference type="InterPro" id="IPR006879">
    <property type="entry name" value="YdjC-like"/>
</dbReference>
<protein>
    <recommendedName>
        <fullName evidence="8">ChbG/HpnK family deacetylase</fullName>
    </recommendedName>
</protein>
<dbReference type="EMBL" id="BORT01000021">
    <property type="protein sequence ID" value="GIO49315.1"/>
    <property type="molecule type" value="Genomic_DNA"/>
</dbReference>
<dbReference type="AlphaFoldDB" id="A0A920CSI4"/>
<organism evidence="6 7">
    <name type="scientific">Paenibacillus azoreducens</name>
    <dbReference type="NCBI Taxonomy" id="116718"/>
    <lineage>
        <taxon>Bacteria</taxon>
        <taxon>Bacillati</taxon>
        <taxon>Bacillota</taxon>
        <taxon>Bacilli</taxon>
        <taxon>Bacillales</taxon>
        <taxon>Paenibacillaceae</taxon>
        <taxon>Paenibacillus</taxon>
    </lineage>
</organism>
<evidence type="ECO:0000256" key="1">
    <source>
        <dbReference type="ARBA" id="ARBA00001946"/>
    </source>
</evidence>
<proteinExistence type="predicted"/>
<comment type="caution">
    <text evidence="6">The sequence shown here is derived from an EMBL/GenBank/DDBJ whole genome shotgun (WGS) entry which is preliminary data.</text>
</comment>
<accession>A0A920CSI4</accession>
<evidence type="ECO:0000256" key="5">
    <source>
        <dbReference type="ARBA" id="ARBA00023277"/>
    </source>
</evidence>
<dbReference type="InterPro" id="IPR011330">
    <property type="entry name" value="Glyco_hydro/deAcase_b/a-brl"/>
</dbReference>
<dbReference type="GO" id="GO:0005975">
    <property type="term" value="P:carbohydrate metabolic process"/>
    <property type="evidence" value="ECO:0007669"/>
    <property type="project" value="InterPro"/>
</dbReference>
<evidence type="ECO:0000313" key="6">
    <source>
        <dbReference type="EMBL" id="GIO49315.1"/>
    </source>
</evidence>
<dbReference type="PANTHER" id="PTHR31609">
    <property type="entry name" value="YDJC DEACETYLASE FAMILY MEMBER"/>
    <property type="match status" value="1"/>
</dbReference>
<dbReference type="Proteomes" id="UP000682811">
    <property type="component" value="Unassembled WGS sequence"/>
</dbReference>
<evidence type="ECO:0008006" key="8">
    <source>
        <dbReference type="Google" id="ProtNLM"/>
    </source>
</evidence>
<evidence type="ECO:0000256" key="3">
    <source>
        <dbReference type="ARBA" id="ARBA00022801"/>
    </source>
</evidence>
<sequence length="258" mass="28777">MQKPIFMITRADDCGSNHSANLGILKALEGGVLKNVSVMAACPAAEEAAMMFAGRTDICFGLHFVLNAEWDNIKWGPVSDPAAVPSLVETSGFFSQSPSYFKEHPPVMAEVMTELEAQFQKLGELGFHIRYVDTHMMPDWVIPGLEDELRAWCSARGLIYWGDYLFQDLDVSDGDDPVADHINQVESLRAGQYLLVTHPAVDSEEMRALGNAYESGPQIAKNRQNDSLFWANPQLSAEYRRRGIHPIRYDEAENPGRT</sequence>
<dbReference type="Pfam" id="PF04794">
    <property type="entry name" value="YdjC"/>
    <property type="match status" value="1"/>
</dbReference>
<dbReference type="Gene3D" id="3.20.20.370">
    <property type="entry name" value="Glycoside hydrolase/deacetylase"/>
    <property type="match status" value="1"/>
</dbReference>
<dbReference type="GO" id="GO:0019213">
    <property type="term" value="F:deacetylase activity"/>
    <property type="evidence" value="ECO:0007669"/>
    <property type="project" value="TreeGrafter"/>
</dbReference>
<evidence type="ECO:0000256" key="2">
    <source>
        <dbReference type="ARBA" id="ARBA00022723"/>
    </source>
</evidence>
<dbReference type="PANTHER" id="PTHR31609:SF1">
    <property type="entry name" value="CARBOHYDRATE DEACETYLASE"/>
    <property type="match status" value="1"/>
</dbReference>
<keyword evidence="2" id="KW-0479">Metal-binding</keyword>
<reference evidence="6 7" key="1">
    <citation type="submission" date="2021-03" db="EMBL/GenBank/DDBJ databases">
        <title>Antimicrobial resistance genes in bacteria isolated from Japanese honey, and their potential for conferring macrolide and lincosamide resistance in the American foulbrood pathogen Paenibacillus larvae.</title>
        <authorList>
            <person name="Okamoto M."/>
            <person name="Kumagai M."/>
            <person name="Kanamori H."/>
            <person name="Takamatsu D."/>
        </authorList>
    </citation>
    <scope>NUCLEOTIDE SEQUENCE [LARGE SCALE GENOMIC DNA]</scope>
    <source>
        <strain evidence="6 7">J34TS1</strain>
    </source>
</reference>
<dbReference type="GO" id="GO:0016787">
    <property type="term" value="F:hydrolase activity"/>
    <property type="evidence" value="ECO:0007669"/>
    <property type="project" value="UniProtKB-KW"/>
</dbReference>
<keyword evidence="4" id="KW-0460">Magnesium</keyword>
<keyword evidence="7" id="KW-1185">Reference proteome</keyword>